<name>A0A8U0IGF2_9EURY</name>
<proteinExistence type="predicted"/>
<dbReference type="RefSeq" id="WP_248653817.1">
    <property type="nucleotide sequence ID" value="NZ_CP096658.1"/>
</dbReference>
<evidence type="ECO:0000256" key="1">
    <source>
        <dbReference type="SAM" id="MobiDB-lite"/>
    </source>
</evidence>
<dbReference type="KEGG" id="haxz:M0R88_12400"/>
<sequence>MTVQHRFECVHCGRRVRGTGEDCETARQDAREKGATHVNETHEDRLVRDPDWPDELAPDDLLADDAAFCSLRGWLCPADDLLVCDDCGYYFGHESHGEDRSPVGERGLVCETCYDRRVRDRDDSVSEAIDDFFR</sequence>
<dbReference type="EMBL" id="CP096658">
    <property type="protein sequence ID" value="UPV99321.1"/>
    <property type="molecule type" value="Genomic_DNA"/>
</dbReference>
<reference evidence="2" key="1">
    <citation type="submission" date="2022-04" db="EMBL/GenBank/DDBJ databases">
        <title>Diverse halophilic archaea isolated from saline environments.</title>
        <authorList>
            <person name="Cui H.-L."/>
        </authorList>
    </citation>
    <scope>NUCLEOTIDE SEQUENCE</scope>
    <source>
        <strain evidence="2">XZYJT40</strain>
    </source>
</reference>
<protein>
    <submittedName>
        <fullName evidence="2">Uncharacterized protein</fullName>
    </submittedName>
</protein>
<dbReference type="Proteomes" id="UP000830434">
    <property type="component" value="Chromosome"/>
</dbReference>
<organism evidence="2 3">
    <name type="scientific">Halorussus gelatinilyticus</name>
    <dbReference type="NCBI Taxonomy" id="2937524"/>
    <lineage>
        <taxon>Archaea</taxon>
        <taxon>Methanobacteriati</taxon>
        <taxon>Methanobacteriota</taxon>
        <taxon>Stenosarchaea group</taxon>
        <taxon>Halobacteria</taxon>
        <taxon>Halobacteriales</taxon>
        <taxon>Haladaptataceae</taxon>
        <taxon>Halorussus</taxon>
    </lineage>
</organism>
<keyword evidence="3" id="KW-1185">Reference proteome</keyword>
<accession>A0A8U0IGF2</accession>
<feature type="region of interest" description="Disordered" evidence="1">
    <location>
        <begin position="28"/>
        <end position="50"/>
    </location>
</feature>
<gene>
    <name evidence="2" type="ORF">M0R88_12400</name>
</gene>
<dbReference type="GeneID" id="72190669"/>
<dbReference type="AlphaFoldDB" id="A0A8U0IGF2"/>
<evidence type="ECO:0000313" key="3">
    <source>
        <dbReference type="Proteomes" id="UP000830434"/>
    </source>
</evidence>
<evidence type="ECO:0000313" key="2">
    <source>
        <dbReference type="EMBL" id="UPV99321.1"/>
    </source>
</evidence>